<sequence length="427" mass="46914">MKINPVIRKISILPNSDICGTSTMLANLIKQTDFDAIIIGGGACGLMCAVQAGFLGKRTLILEKNDKVGAKILISGGGRCNYTNLYASPKQFISQNEHFAKSAFAQWTVDDTISFFETYGIIGKEKTLGQLFPQSNKAADVVKVFTELCHDLDQEILTEADVKSIDQVDGGFEVTYENKGKTINLYSSKVVIAAGGLPIQKMGATDFGLRIARKFGLTIADTAPALVPLTITGKEQQWYEQLSGNSIFCRVWNDKVSFEENILFTHWGLSGPAILQISSYWRPGEFIYIDLLPNQNIAQLIQCERETNGKKTLLNYLSGLYTRKFAEALNGYLPIEKNLASLSKTDLGAIDDLIHQFKVKPAGDKGYDKAEVMRGGVSTNELSSKSMETKKVPGLFFGGECVDVTGWLGGYNFQWAWASGFVIAQNI</sequence>
<evidence type="ECO:0000313" key="6">
    <source>
        <dbReference type="EMBL" id="GAA4085555.1"/>
    </source>
</evidence>
<dbReference type="SUPFAM" id="SSF160996">
    <property type="entry name" value="HI0933 insert domain-like"/>
    <property type="match status" value="1"/>
</dbReference>
<dbReference type="NCBIfam" id="TIGR00275">
    <property type="entry name" value="aminoacetone oxidase family FAD-binding enzyme"/>
    <property type="match status" value="1"/>
</dbReference>
<keyword evidence="7" id="KW-1185">Reference proteome</keyword>
<accession>A0ABP7WBR7</accession>
<dbReference type="InterPro" id="IPR023166">
    <property type="entry name" value="BaiN-like_dom_sf"/>
</dbReference>
<dbReference type="PRINTS" id="PR00411">
    <property type="entry name" value="PNDRDTASEI"/>
</dbReference>
<feature type="domain" description="RsdA/BaiN/AoA(So)-like insert" evidence="5">
    <location>
        <begin position="224"/>
        <end position="372"/>
    </location>
</feature>
<dbReference type="InterPro" id="IPR055178">
    <property type="entry name" value="RsdA/BaiN/AoA(So)-like_dom"/>
</dbReference>
<dbReference type="Pfam" id="PF03486">
    <property type="entry name" value="HI0933_like"/>
    <property type="match status" value="1"/>
</dbReference>
<comment type="cofactor">
    <cofactor evidence="1">
        <name>FAD</name>
        <dbReference type="ChEBI" id="CHEBI:57692"/>
    </cofactor>
</comment>
<keyword evidence="3" id="KW-0274">FAD</keyword>
<evidence type="ECO:0000259" key="5">
    <source>
        <dbReference type="Pfam" id="PF22780"/>
    </source>
</evidence>
<evidence type="ECO:0000259" key="4">
    <source>
        <dbReference type="Pfam" id="PF03486"/>
    </source>
</evidence>
<gene>
    <name evidence="6" type="ORF">GCM10022392_03010</name>
</gene>
<proteinExistence type="predicted"/>
<evidence type="ECO:0000256" key="1">
    <source>
        <dbReference type="ARBA" id="ARBA00001974"/>
    </source>
</evidence>
<dbReference type="PANTHER" id="PTHR42887:SF2">
    <property type="entry name" value="OS12G0638800 PROTEIN"/>
    <property type="match status" value="1"/>
</dbReference>
<evidence type="ECO:0000256" key="3">
    <source>
        <dbReference type="ARBA" id="ARBA00022827"/>
    </source>
</evidence>
<comment type="caution">
    <text evidence="6">The sequence shown here is derived from an EMBL/GenBank/DDBJ whole genome shotgun (WGS) entry which is preliminary data.</text>
</comment>
<dbReference type="Pfam" id="PF22780">
    <property type="entry name" value="HI0933_like_1st"/>
    <property type="match status" value="1"/>
</dbReference>
<dbReference type="SUPFAM" id="SSF51905">
    <property type="entry name" value="FAD/NAD(P)-binding domain"/>
    <property type="match status" value="1"/>
</dbReference>
<evidence type="ECO:0000256" key="2">
    <source>
        <dbReference type="ARBA" id="ARBA00022630"/>
    </source>
</evidence>
<protein>
    <submittedName>
        <fullName evidence="6">NAD(P)/FAD-dependent oxidoreductase</fullName>
    </submittedName>
</protein>
<dbReference type="Gene3D" id="3.50.50.60">
    <property type="entry name" value="FAD/NAD(P)-binding domain"/>
    <property type="match status" value="1"/>
</dbReference>
<dbReference type="InterPro" id="IPR057661">
    <property type="entry name" value="RsdA/BaiN/AoA(So)_Rossmann"/>
</dbReference>
<dbReference type="InterPro" id="IPR036188">
    <property type="entry name" value="FAD/NAD-bd_sf"/>
</dbReference>
<dbReference type="InterPro" id="IPR004792">
    <property type="entry name" value="BaiN-like"/>
</dbReference>
<keyword evidence="2" id="KW-0285">Flavoprotein</keyword>
<feature type="domain" description="RsdA/BaiN/AoA(So)-like Rossmann fold-like" evidence="4">
    <location>
        <begin position="35"/>
        <end position="425"/>
    </location>
</feature>
<dbReference type="EMBL" id="BAABCV010000001">
    <property type="protein sequence ID" value="GAA4085555.1"/>
    <property type="molecule type" value="Genomic_DNA"/>
</dbReference>
<organism evidence="6 7">
    <name type="scientific">Mucilaginibacter panaciglaebae</name>
    <dbReference type="NCBI Taxonomy" id="502331"/>
    <lineage>
        <taxon>Bacteria</taxon>
        <taxon>Pseudomonadati</taxon>
        <taxon>Bacteroidota</taxon>
        <taxon>Sphingobacteriia</taxon>
        <taxon>Sphingobacteriales</taxon>
        <taxon>Sphingobacteriaceae</taxon>
        <taxon>Mucilaginibacter</taxon>
    </lineage>
</organism>
<dbReference type="Gene3D" id="2.40.30.10">
    <property type="entry name" value="Translation factors"/>
    <property type="match status" value="1"/>
</dbReference>
<dbReference type="Gene3D" id="1.10.8.260">
    <property type="entry name" value="HI0933 insert domain-like"/>
    <property type="match status" value="1"/>
</dbReference>
<name>A0ABP7WBR7_9SPHI</name>
<evidence type="ECO:0000313" key="7">
    <source>
        <dbReference type="Proteomes" id="UP001500841"/>
    </source>
</evidence>
<reference evidence="7" key="1">
    <citation type="journal article" date="2019" name="Int. J. Syst. Evol. Microbiol.">
        <title>The Global Catalogue of Microorganisms (GCM) 10K type strain sequencing project: providing services to taxonomists for standard genome sequencing and annotation.</title>
        <authorList>
            <consortium name="The Broad Institute Genomics Platform"/>
            <consortium name="The Broad Institute Genome Sequencing Center for Infectious Disease"/>
            <person name="Wu L."/>
            <person name="Ma J."/>
        </authorList>
    </citation>
    <scope>NUCLEOTIDE SEQUENCE [LARGE SCALE GENOMIC DNA]</scope>
    <source>
        <strain evidence="7">JCM 17085</strain>
    </source>
</reference>
<dbReference type="Proteomes" id="UP001500841">
    <property type="component" value="Unassembled WGS sequence"/>
</dbReference>
<dbReference type="PANTHER" id="PTHR42887">
    <property type="entry name" value="OS12G0638800 PROTEIN"/>
    <property type="match status" value="1"/>
</dbReference>